<reference evidence="3 4" key="1">
    <citation type="journal article" date="2016" name="Nat. Commun.">
        <title>Thousands of microbial genomes shed light on interconnected biogeochemical processes in an aquifer system.</title>
        <authorList>
            <person name="Anantharaman K."/>
            <person name="Brown C.T."/>
            <person name="Hug L.A."/>
            <person name="Sharon I."/>
            <person name="Castelle C.J."/>
            <person name="Probst A.J."/>
            <person name="Thomas B.C."/>
            <person name="Singh A."/>
            <person name="Wilkins M.J."/>
            <person name="Karaoz U."/>
            <person name="Brodie E.L."/>
            <person name="Williams K.H."/>
            <person name="Hubbard S.S."/>
            <person name="Banfield J.F."/>
        </authorList>
    </citation>
    <scope>NUCLEOTIDE SEQUENCE [LARGE SCALE GENOMIC DNA]</scope>
</reference>
<dbReference type="Gene3D" id="3.40.830.10">
    <property type="entry name" value="LigB-like"/>
    <property type="match status" value="1"/>
</dbReference>
<dbReference type="PANTHER" id="PTHR11060:SF0">
    <property type="entry name" value="PROTEIN MEMO1"/>
    <property type="match status" value="1"/>
</dbReference>
<protein>
    <recommendedName>
        <fullName evidence="2">MEMO1 family protein A2W05_03595</fullName>
    </recommendedName>
</protein>
<evidence type="ECO:0000256" key="1">
    <source>
        <dbReference type="ARBA" id="ARBA00006315"/>
    </source>
</evidence>
<dbReference type="HAMAP" id="MF_00055">
    <property type="entry name" value="MEMO1"/>
    <property type="match status" value="1"/>
</dbReference>
<evidence type="ECO:0000256" key="2">
    <source>
        <dbReference type="HAMAP-Rule" id="MF_00055"/>
    </source>
</evidence>
<dbReference type="Proteomes" id="UP000178797">
    <property type="component" value="Unassembled WGS sequence"/>
</dbReference>
<dbReference type="AlphaFoldDB" id="A0A1F7RSP1"/>
<gene>
    <name evidence="3" type="ORF">A2W05_03595</name>
</gene>
<proteinExistence type="inferred from homology"/>
<dbReference type="NCBIfam" id="TIGR04336">
    <property type="entry name" value="AmmeMemoSam_B"/>
    <property type="match status" value="1"/>
</dbReference>
<accession>A0A1F7RSP1</accession>
<dbReference type="CDD" id="cd07361">
    <property type="entry name" value="MEMO_like"/>
    <property type="match status" value="1"/>
</dbReference>
<dbReference type="Pfam" id="PF01875">
    <property type="entry name" value="Memo"/>
    <property type="match status" value="1"/>
</dbReference>
<comment type="caution">
    <text evidence="3">The sequence shown here is derived from an EMBL/GenBank/DDBJ whole genome shotgun (WGS) entry which is preliminary data.</text>
</comment>
<evidence type="ECO:0000313" key="4">
    <source>
        <dbReference type="Proteomes" id="UP000178797"/>
    </source>
</evidence>
<organism evidence="3 4">
    <name type="scientific">Candidatus Schekmanbacteria bacterium RBG_16_38_10</name>
    <dbReference type="NCBI Taxonomy" id="1817879"/>
    <lineage>
        <taxon>Bacteria</taxon>
        <taxon>Candidatus Schekmaniibacteriota</taxon>
    </lineage>
</organism>
<sequence>MNVKFIRESVIAGSWYPGKKEVLESQIDKFLTKAEKVDNKGLIALISPHAGYMYSGQVASFAYKQLEGMNVDTVIITAPSHHVPIKGASVYNRGAFRTPLGLVEVDVNLSNKLIEDNPSFYFHEGAHRDEHSLEIQLPFLQRVLGNFKIVPIVMYDRSLKNCKSLASSIIKIVSKNTLLVASTDLSHYYSHEEAVELDKVVIDCVQLLDFQRLSENFDNRICEACGAGPVITTIIAAKSLGANKSRIFKYATSGDTSGDYSRVVGYLAAGIYI</sequence>
<dbReference type="EMBL" id="MGDE01000177">
    <property type="protein sequence ID" value="OGL44579.1"/>
    <property type="molecule type" value="Genomic_DNA"/>
</dbReference>
<name>A0A1F7RSP1_9BACT</name>
<dbReference type="InterPro" id="IPR002737">
    <property type="entry name" value="MEMO1_fam"/>
</dbReference>
<comment type="similarity">
    <text evidence="1 2">Belongs to the MEMO1 family.</text>
</comment>
<evidence type="ECO:0000313" key="3">
    <source>
        <dbReference type="EMBL" id="OGL44579.1"/>
    </source>
</evidence>
<dbReference type="PANTHER" id="PTHR11060">
    <property type="entry name" value="PROTEIN MEMO1"/>
    <property type="match status" value="1"/>
</dbReference>